<dbReference type="Gene3D" id="2.60.40.3010">
    <property type="match status" value="1"/>
</dbReference>
<dbReference type="Proteomes" id="UP001247805">
    <property type="component" value="Unassembled WGS sequence"/>
</dbReference>
<dbReference type="InterPro" id="IPR029865">
    <property type="entry name" value="KIAA0319-like"/>
</dbReference>
<reference evidence="2 3" key="1">
    <citation type="submission" date="2023-10" db="EMBL/GenBank/DDBJ databases">
        <title>Glaciecola aquimarina strain GGW-M5 nov., isolated from a coastal seawater.</title>
        <authorList>
            <person name="Bayburt H."/>
            <person name="Kim J.M."/>
            <person name="Choi B.J."/>
            <person name="Jeon C.O."/>
        </authorList>
    </citation>
    <scope>NUCLEOTIDE SEQUENCE [LARGE SCALE GENOMIC DNA]</scope>
    <source>
        <strain evidence="2 3">KCTC 32108</strain>
    </source>
</reference>
<dbReference type="InterPro" id="IPR035986">
    <property type="entry name" value="PKD_dom_sf"/>
</dbReference>
<dbReference type="PROSITE" id="PS51257">
    <property type="entry name" value="PROKAR_LIPOPROTEIN"/>
    <property type="match status" value="1"/>
</dbReference>
<organism evidence="2 3">
    <name type="scientific">Paraglaciecola aquimarina</name>
    <dbReference type="NCBI Taxonomy" id="1235557"/>
    <lineage>
        <taxon>Bacteria</taxon>
        <taxon>Pseudomonadati</taxon>
        <taxon>Pseudomonadota</taxon>
        <taxon>Gammaproteobacteria</taxon>
        <taxon>Alteromonadales</taxon>
        <taxon>Alteromonadaceae</taxon>
        <taxon>Paraglaciecola</taxon>
    </lineage>
</organism>
<proteinExistence type="predicted"/>
<dbReference type="Pfam" id="PF22352">
    <property type="entry name" value="K319L-like_PKD"/>
    <property type="match status" value="1"/>
</dbReference>
<dbReference type="PANTHER" id="PTHR46182">
    <property type="entry name" value="FI19480P1"/>
    <property type="match status" value="1"/>
</dbReference>
<dbReference type="PANTHER" id="PTHR46182:SF2">
    <property type="entry name" value="FI19480P1"/>
    <property type="match status" value="1"/>
</dbReference>
<evidence type="ECO:0000313" key="2">
    <source>
        <dbReference type="EMBL" id="MDU0355491.1"/>
    </source>
</evidence>
<sequence length="862" mass="93910">MFFHIGKKHLSTATATFGLLSLLSGCGGSTEEIVSELTNKKPTVTAVDNFSADEQTTVTLTASATDSDGSIRRYQWTQSSGTSVTLQDPNSNTATFLAPDVTADETLSFDIEVTDNENATSTDTVTITILRVNQQPIAVAGQNVSSEIQQLVTLSGAASSDADGDQLTYSWLFTAPDGSASSLSSVTSSAPEFTPDVAGQYTATLTVNDGYEDSQTSTVTINVTEPAVQTTSRISGKIFTFSTSGSSMLAEPEDVSISVTMLDSTDQVLATSTPEASQIQSIAELRFSTELTGLDPTYISVEVAASGYTSYTRRVDLQENIIVDAKLQEITVSDVTTSSKTSISGANIDGFNFSMPETEAGSLAISIPSSLLPDDTTTLKVAAKSYNPNEPEDAEFFPGEYEDSSGQKLVSVAFDYAEIVTNTGEPVVKAMQRKRNEKIAIRSSNGTGKADEEEPVIINRQIPSASCPIMASLGDSDDSKDGFQVPVYTSNPNTGLWDLLGQGTVYDDSGLMVAATTSSFDCTSSTFTLEIMVTNEIFLSKWWNLDYPLVFEQPTYMCANIVVQNTEQQTLSSTIGFLSDKDDSFDFSSRYFITDKLGQANIKVLKTSNQTDSSAQLYIYNTDSFGYESSDITLSENCDTPELQVVTVDRPQQCQVNGKTEYEEGSPAVNSLIYAIPNSLAYIGYDFALTDEQGEYLLNLTCDTSYTIYDYSAFLFNQGNASNTQKAVIVDNVVDADEQTDDGNSVLMNNFTVGFYEPLLQVIPRSSTDQIYVYAYSTYGAYPLDVSIRFVTEDGSKEFGRMERTLEPTNENSESYWYVTYSFNIFDYEFPDTEGETPYMEIIIVDALGKTWVKERTRAGQF</sequence>
<name>A0ABU3SZR5_9ALTE</name>
<accession>A0ABU3SZR5</accession>
<gene>
    <name evidence="2" type="ORF">RS130_17720</name>
</gene>
<evidence type="ECO:0000313" key="3">
    <source>
        <dbReference type="Proteomes" id="UP001247805"/>
    </source>
</evidence>
<dbReference type="InterPro" id="IPR013783">
    <property type="entry name" value="Ig-like_fold"/>
</dbReference>
<dbReference type="InterPro" id="IPR022409">
    <property type="entry name" value="PKD/Chitinase_dom"/>
</dbReference>
<dbReference type="Pfam" id="PF18911">
    <property type="entry name" value="PKD_4"/>
    <property type="match status" value="1"/>
</dbReference>
<comment type="caution">
    <text evidence="2">The sequence shown here is derived from an EMBL/GenBank/DDBJ whole genome shotgun (WGS) entry which is preliminary data.</text>
</comment>
<dbReference type="EMBL" id="JAWDIO010000002">
    <property type="protein sequence ID" value="MDU0355491.1"/>
    <property type="molecule type" value="Genomic_DNA"/>
</dbReference>
<keyword evidence="3" id="KW-1185">Reference proteome</keyword>
<evidence type="ECO:0000259" key="1">
    <source>
        <dbReference type="SMART" id="SM00089"/>
    </source>
</evidence>
<dbReference type="InterPro" id="IPR000601">
    <property type="entry name" value="PKD_dom"/>
</dbReference>
<protein>
    <submittedName>
        <fullName evidence="2">PKD domain-containing protein</fullName>
    </submittedName>
</protein>
<feature type="domain" description="PKD/Chitinase" evidence="1">
    <location>
        <begin position="45"/>
        <end position="132"/>
    </location>
</feature>
<dbReference type="SMART" id="SM00089">
    <property type="entry name" value="PKD"/>
    <property type="match status" value="2"/>
</dbReference>
<dbReference type="RefSeq" id="WP_316027027.1">
    <property type="nucleotide sequence ID" value="NZ_JAWDIO010000002.1"/>
</dbReference>
<dbReference type="SUPFAM" id="SSF49299">
    <property type="entry name" value="PKD domain"/>
    <property type="match status" value="1"/>
</dbReference>
<feature type="domain" description="PKD/Chitinase" evidence="1">
    <location>
        <begin position="139"/>
        <end position="224"/>
    </location>
</feature>
<dbReference type="Gene3D" id="2.60.40.10">
    <property type="entry name" value="Immunoglobulins"/>
    <property type="match status" value="1"/>
</dbReference>
<dbReference type="CDD" id="cd00146">
    <property type="entry name" value="PKD"/>
    <property type="match status" value="1"/>
</dbReference>